<protein>
    <recommendedName>
        <fullName evidence="4">Glucan 1, 4-alpha-glucosidase</fullName>
    </recommendedName>
</protein>
<feature type="compositionally biased region" description="Polar residues" evidence="1">
    <location>
        <begin position="393"/>
        <end position="410"/>
    </location>
</feature>
<feature type="region of interest" description="Disordered" evidence="1">
    <location>
        <begin position="1"/>
        <end position="139"/>
    </location>
</feature>
<dbReference type="EMBL" id="NMPR01000023">
    <property type="protein sequence ID" value="KAA8634366.1"/>
    <property type="molecule type" value="Genomic_DNA"/>
</dbReference>
<evidence type="ECO:0000256" key="1">
    <source>
        <dbReference type="SAM" id="MobiDB-lite"/>
    </source>
</evidence>
<evidence type="ECO:0000313" key="3">
    <source>
        <dbReference type="Proteomes" id="UP000433876"/>
    </source>
</evidence>
<proteinExistence type="predicted"/>
<feature type="compositionally biased region" description="Polar residues" evidence="1">
    <location>
        <begin position="607"/>
        <end position="620"/>
    </location>
</feature>
<accession>A0A8S8ZZ18</accession>
<feature type="compositionally biased region" description="Pro residues" evidence="1">
    <location>
        <begin position="622"/>
        <end position="635"/>
    </location>
</feature>
<gene>
    <name evidence="2" type="ORF">SMACR_03159</name>
</gene>
<dbReference type="VEuPathDB" id="FungiDB:SMAC_03159"/>
<feature type="compositionally biased region" description="Basic and acidic residues" evidence="1">
    <location>
        <begin position="322"/>
        <end position="334"/>
    </location>
</feature>
<organism evidence="2 3">
    <name type="scientific">Sordaria macrospora</name>
    <dbReference type="NCBI Taxonomy" id="5147"/>
    <lineage>
        <taxon>Eukaryota</taxon>
        <taxon>Fungi</taxon>
        <taxon>Dikarya</taxon>
        <taxon>Ascomycota</taxon>
        <taxon>Pezizomycotina</taxon>
        <taxon>Sordariomycetes</taxon>
        <taxon>Sordariomycetidae</taxon>
        <taxon>Sordariales</taxon>
        <taxon>Sordariaceae</taxon>
        <taxon>Sordaria</taxon>
    </lineage>
</organism>
<feature type="region of interest" description="Disordered" evidence="1">
    <location>
        <begin position="668"/>
        <end position="700"/>
    </location>
</feature>
<feature type="region of interest" description="Disordered" evidence="1">
    <location>
        <begin position="748"/>
        <end position="767"/>
    </location>
</feature>
<evidence type="ECO:0008006" key="4">
    <source>
        <dbReference type="Google" id="ProtNLM"/>
    </source>
</evidence>
<evidence type="ECO:0000313" key="2">
    <source>
        <dbReference type="EMBL" id="KAA8634366.1"/>
    </source>
</evidence>
<feature type="compositionally biased region" description="Basic and acidic residues" evidence="1">
    <location>
        <begin position="235"/>
        <end position="257"/>
    </location>
</feature>
<comment type="caution">
    <text evidence="2">The sequence shown here is derived from an EMBL/GenBank/DDBJ whole genome shotgun (WGS) entry which is preliminary data.</text>
</comment>
<sequence>MDDPWGSPWATADAPADHGHSLTRKKSDLEPPKRALLSASNSPRLPAITAPSPWADDNGDGFGDWAAPDGLGTHTTTTTAQSGWTGGWRSRSPSLAAPSRDNGFRSRSPSLVAPSRENSWRSRSPSLIAPSRDNGFRSRSPSIAASIRDEEFAKSNPIALPDNIASSNSPIAPVLRQPSPDPWAAEYSHTHHNDGGITPRLVLNLPQSITEEEDGVGTGKLPELNPDWAEEEDAPKDQANEEEKNKPTGAKAEKEVEFAQSDPIRVSVESNAGRQPTRSTSPSGDDTDHGDEQQDSPITSIDDDSRARPRLKRKPSGIVQELVERFDGIAKAKNQESPVIRRAQSKSSLSPHHQDISEEASDFGDFEDPEVKESPPKSPTPERPSTPKEVQKPSPQHKSSPTTSLAQSMGSPLGHLNESVTKLGALNLNIDLSNVDKLFDTSTNVKPLFPYADVSDHIITDSFNSISERKAWYRISRFGSSRKHNVGDDDNYRRVAWSTSTICQETLQTVRRWMEEDSIAGRVSLGGGISKTQKNMFGWDSSAEPVTLDAIFGKRTPPTRPSSVQPLQPPSAFGHLGNSPLGNITVNSLKQQPHRPASLELPPVATFSWNSGSPASTGQPPMTAPLPLTPSRPAPSPFKVTPMDLGMSSISATTAVEDNDDDWGEMVSSPSVEKSTVGGFPDFNAPVSTLTPTRGSTPASKTVESMFQSSPAPVTVMSTPNAGTNTTAPVTSPAADPWASADFSFFETPSRQQTGPTRFSATPSRPSSMIAASFTPTAPASSIHSFDLSRVATPISSASSVIAPYSSMTRNNSPVAAKGTTSSAISSPIAPQMTPTRQMTPTLAFGSQQQSQPTEDEPTVGSIIGGLPDLSYMLR</sequence>
<feature type="compositionally biased region" description="Low complexity" evidence="1">
    <location>
        <begin position="831"/>
        <end position="842"/>
    </location>
</feature>
<feature type="region of interest" description="Disordered" evidence="1">
    <location>
        <begin position="810"/>
        <end position="875"/>
    </location>
</feature>
<dbReference type="OMA" id="GARASFY"/>
<feature type="region of interest" description="Disordered" evidence="1">
    <location>
        <begin position="576"/>
        <end position="635"/>
    </location>
</feature>
<feature type="region of interest" description="Disordered" evidence="1">
    <location>
        <begin position="159"/>
        <end position="416"/>
    </location>
</feature>
<feature type="compositionally biased region" description="Acidic residues" evidence="1">
    <location>
        <begin position="357"/>
        <end position="368"/>
    </location>
</feature>
<feature type="compositionally biased region" description="Polar residues" evidence="1">
    <location>
        <begin position="580"/>
        <end position="591"/>
    </location>
</feature>
<dbReference type="Proteomes" id="UP000433876">
    <property type="component" value="Unassembled WGS sequence"/>
</dbReference>
<name>A0A8S8ZZ18_SORMA</name>
<feature type="compositionally biased region" description="Low complexity" evidence="1">
    <location>
        <begin position="70"/>
        <end position="100"/>
    </location>
</feature>
<feature type="compositionally biased region" description="Basic and acidic residues" evidence="1">
    <location>
        <begin position="15"/>
        <end position="33"/>
    </location>
</feature>
<feature type="compositionally biased region" description="Polar residues" evidence="1">
    <location>
        <begin position="810"/>
        <end position="826"/>
    </location>
</feature>
<feature type="compositionally biased region" description="Polar residues" evidence="1">
    <location>
        <begin position="268"/>
        <end position="284"/>
    </location>
</feature>
<reference evidence="2 3" key="1">
    <citation type="submission" date="2017-07" db="EMBL/GenBank/DDBJ databases">
        <title>Genome sequence of the Sordaria macrospora wild type strain R19027.</title>
        <authorList>
            <person name="Nowrousian M."/>
            <person name="Teichert I."/>
            <person name="Kueck U."/>
        </authorList>
    </citation>
    <scope>NUCLEOTIDE SEQUENCE [LARGE SCALE GENOMIC DNA]</scope>
    <source>
        <strain evidence="2 3">R19027</strain>
        <tissue evidence="2">Mycelium</tissue>
    </source>
</reference>
<feature type="compositionally biased region" description="Polar residues" evidence="1">
    <location>
        <begin position="686"/>
        <end position="700"/>
    </location>
</feature>
<dbReference type="AlphaFoldDB" id="A0A8S8ZZ18"/>